<name>A0A0A9BV98_ARUDO</name>
<sequence length="30" mass="3456">MTRSLSTVSPVEYELFCMFRNPDANQGPHK</sequence>
<dbReference type="EMBL" id="GBRH01234713">
    <property type="protein sequence ID" value="JAD63182.1"/>
    <property type="molecule type" value="Transcribed_RNA"/>
</dbReference>
<organism evidence="1">
    <name type="scientific">Arundo donax</name>
    <name type="common">Giant reed</name>
    <name type="synonym">Donax arundinaceus</name>
    <dbReference type="NCBI Taxonomy" id="35708"/>
    <lineage>
        <taxon>Eukaryota</taxon>
        <taxon>Viridiplantae</taxon>
        <taxon>Streptophyta</taxon>
        <taxon>Embryophyta</taxon>
        <taxon>Tracheophyta</taxon>
        <taxon>Spermatophyta</taxon>
        <taxon>Magnoliopsida</taxon>
        <taxon>Liliopsida</taxon>
        <taxon>Poales</taxon>
        <taxon>Poaceae</taxon>
        <taxon>PACMAD clade</taxon>
        <taxon>Arundinoideae</taxon>
        <taxon>Arundineae</taxon>
        <taxon>Arundo</taxon>
    </lineage>
</organism>
<protein>
    <submittedName>
        <fullName evidence="1">Uncharacterized protein</fullName>
    </submittedName>
</protein>
<evidence type="ECO:0000313" key="1">
    <source>
        <dbReference type="EMBL" id="JAD63182.1"/>
    </source>
</evidence>
<proteinExistence type="predicted"/>
<reference evidence="1" key="2">
    <citation type="journal article" date="2015" name="Data Brief">
        <title>Shoot transcriptome of the giant reed, Arundo donax.</title>
        <authorList>
            <person name="Barrero R.A."/>
            <person name="Guerrero F.D."/>
            <person name="Moolhuijzen P."/>
            <person name="Goolsby J.A."/>
            <person name="Tidwell J."/>
            <person name="Bellgard S.E."/>
            <person name="Bellgard M.I."/>
        </authorList>
    </citation>
    <scope>NUCLEOTIDE SEQUENCE</scope>
    <source>
        <tissue evidence="1">Shoot tissue taken approximately 20 cm above the soil surface</tissue>
    </source>
</reference>
<reference evidence="1" key="1">
    <citation type="submission" date="2014-09" db="EMBL/GenBank/DDBJ databases">
        <authorList>
            <person name="Magalhaes I.L.F."/>
            <person name="Oliveira U."/>
            <person name="Santos F.R."/>
            <person name="Vidigal T.H.D.A."/>
            <person name="Brescovit A.D."/>
            <person name="Santos A.J."/>
        </authorList>
    </citation>
    <scope>NUCLEOTIDE SEQUENCE</scope>
    <source>
        <tissue evidence="1">Shoot tissue taken approximately 20 cm above the soil surface</tissue>
    </source>
</reference>
<accession>A0A0A9BV98</accession>
<dbReference type="AlphaFoldDB" id="A0A0A9BV98"/>